<reference evidence="3 4" key="1">
    <citation type="submission" date="2016-04" db="EMBL/GenBank/DDBJ databases">
        <title>Complete Genome Sequence of Halotalea alkalilenta IHB B 13600.</title>
        <authorList>
            <person name="Swarnkar M.K."/>
            <person name="Sharma A."/>
            <person name="Kaushal K."/>
            <person name="Soni R."/>
            <person name="Rana S."/>
            <person name="Singh A.K."/>
            <person name="Gulati A."/>
        </authorList>
    </citation>
    <scope>NUCLEOTIDE SEQUENCE [LARGE SCALE GENOMIC DNA]</scope>
    <source>
        <strain evidence="3 4">IHB B 13600</strain>
    </source>
</reference>
<accession>A0A172YBG2</accession>
<dbReference type="Proteomes" id="UP000077875">
    <property type="component" value="Chromosome"/>
</dbReference>
<dbReference type="PANTHER" id="PTHR30273">
    <property type="entry name" value="PERIPLASMIC SIGNAL SENSOR AND SIGMA FACTOR ACTIVATOR FECR-RELATED"/>
    <property type="match status" value="1"/>
</dbReference>
<dbReference type="InterPro" id="IPR032623">
    <property type="entry name" value="FecR_N"/>
</dbReference>
<gene>
    <name evidence="3" type="ORF">A5892_03090</name>
</gene>
<dbReference type="PIRSF" id="PIRSF018266">
    <property type="entry name" value="FecR"/>
    <property type="match status" value="1"/>
</dbReference>
<keyword evidence="4" id="KW-1185">Reference proteome</keyword>
<sequence>MNTVDEREEVALEQALGWMVRLSSGSADALAFEDCLRWRRSDPLHERIWQRLAAIDRELGNDRLDAGAANAALIGMERARKRRMLLKGGAALALLGVVGNGGSPSPWPRLWADQRTGRVPRALSLPDGSRLMLGPRSAIDLRFDDRRRQVRLLDGAVMVETAVDPRGRPFEVISQDGDLRPLGTRFWVTRWGDDSKTRLDVEEGAVEVSARFGGERRVIEAGQGARFDAFGALSLEALDPQAIAWTAGRIEAQDRRLDEFLRELARYHPGHLGCDADVAEFRLTGSFPVSDPERVLEAIARALPVKVERLTRYWTRLVADPSNAG</sequence>
<dbReference type="Pfam" id="PF16220">
    <property type="entry name" value="DUF4880"/>
    <property type="match status" value="1"/>
</dbReference>
<dbReference type="InterPro" id="IPR012373">
    <property type="entry name" value="Ferrdict_sens_TM"/>
</dbReference>
<proteinExistence type="predicted"/>
<dbReference type="Gene3D" id="2.60.120.1440">
    <property type="match status" value="1"/>
</dbReference>
<dbReference type="KEGG" id="haa:A5892_03090"/>
<dbReference type="InterPro" id="IPR006860">
    <property type="entry name" value="FecR"/>
</dbReference>
<dbReference type="AlphaFoldDB" id="A0A172YBG2"/>
<name>A0A172YBG2_9GAMM</name>
<dbReference type="Pfam" id="PF04773">
    <property type="entry name" value="FecR"/>
    <property type="match status" value="1"/>
</dbReference>
<dbReference type="PANTHER" id="PTHR30273:SF2">
    <property type="entry name" value="PROTEIN FECR"/>
    <property type="match status" value="1"/>
</dbReference>
<dbReference type="STRING" id="376489.A5892_03090"/>
<dbReference type="EMBL" id="CP015243">
    <property type="protein sequence ID" value="ANF56580.1"/>
    <property type="molecule type" value="Genomic_DNA"/>
</dbReference>
<dbReference type="RefSeq" id="WP_190295648.1">
    <property type="nucleotide sequence ID" value="NZ_CP015243.1"/>
</dbReference>
<evidence type="ECO:0008006" key="5">
    <source>
        <dbReference type="Google" id="ProtNLM"/>
    </source>
</evidence>
<protein>
    <recommendedName>
        <fullName evidence="5">FecR protein domain-containing protein</fullName>
    </recommendedName>
</protein>
<feature type="domain" description="FecR protein" evidence="1">
    <location>
        <begin position="121"/>
        <end position="207"/>
    </location>
</feature>
<evidence type="ECO:0000259" key="2">
    <source>
        <dbReference type="Pfam" id="PF16220"/>
    </source>
</evidence>
<organism evidence="3 4">
    <name type="scientific">Halotalea alkalilenta</name>
    <dbReference type="NCBI Taxonomy" id="376489"/>
    <lineage>
        <taxon>Bacteria</taxon>
        <taxon>Pseudomonadati</taxon>
        <taxon>Pseudomonadota</taxon>
        <taxon>Gammaproteobacteria</taxon>
        <taxon>Oceanospirillales</taxon>
        <taxon>Halomonadaceae</taxon>
        <taxon>Halotalea</taxon>
    </lineage>
</organism>
<evidence type="ECO:0000313" key="4">
    <source>
        <dbReference type="Proteomes" id="UP000077875"/>
    </source>
</evidence>
<evidence type="ECO:0000313" key="3">
    <source>
        <dbReference type="EMBL" id="ANF56580.1"/>
    </source>
</evidence>
<feature type="domain" description="FecR N-terminal" evidence="2">
    <location>
        <begin position="13"/>
        <end position="54"/>
    </location>
</feature>
<evidence type="ECO:0000259" key="1">
    <source>
        <dbReference type="Pfam" id="PF04773"/>
    </source>
</evidence>
<dbReference type="GO" id="GO:0016989">
    <property type="term" value="F:sigma factor antagonist activity"/>
    <property type="evidence" value="ECO:0007669"/>
    <property type="project" value="TreeGrafter"/>
</dbReference>